<evidence type="ECO:0000313" key="3">
    <source>
        <dbReference type="Proteomes" id="UP000249873"/>
    </source>
</evidence>
<feature type="chain" id="PRO_5016299020" evidence="1">
    <location>
        <begin position="24"/>
        <end position="505"/>
    </location>
</feature>
<dbReference type="RefSeq" id="WP_111372465.1">
    <property type="nucleotide sequence ID" value="NZ_CP029480.1"/>
</dbReference>
<proteinExistence type="predicted"/>
<reference evidence="2 3" key="1">
    <citation type="submission" date="2018-05" db="EMBL/GenBank/DDBJ databases">
        <title>Complete genome sequence of Arcticibacterium luteifluviistationis SM1504T, a cytophagaceae bacterium isolated from Arctic surface seawater.</title>
        <authorList>
            <person name="Li Y."/>
            <person name="Qin Q.-L."/>
        </authorList>
    </citation>
    <scope>NUCLEOTIDE SEQUENCE [LARGE SCALE GENOMIC DNA]</scope>
    <source>
        <strain evidence="2 3">SM1504</strain>
    </source>
</reference>
<evidence type="ECO:0000256" key="1">
    <source>
        <dbReference type="SAM" id="SignalP"/>
    </source>
</evidence>
<dbReference type="KEGG" id="als:DJ013_14085"/>
<dbReference type="Proteomes" id="UP000249873">
    <property type="component" value="Chromosome"/>
</dbReference>
<name>A0A2Z4GD40_9BACT</name>
<gene>
    <name evidence="2" type="ORF">DJ013_14085</name>
</gene>
<evidence type="ECO:0000313" key="2">
    <source>
        <dbReference type="EMBL" id="AWV99232.1"/>
    </source>
</evidence>
<feature type="signal peptide" evidence="1">
    <location>
        <begin position="1"/>
        <end position="23"/>
    </location>
</feature>
<keyword evidence="1" id="KW-0732">Signal</keyword>
<keyword evidence="3" id="KW-1185">Reference proteome</keyword>
<organism evidence="2 3">
    <name type="scientific">Arcticibacterium luteifluviistationis</name>
    <dbReference type="NCBI Taxonomy" id="1784714"/>
    <lineage>
        <taxon>Bacteria</taxon>
        <taxon>Pseudomonadati</taxon>
        <taxon>Bacteroidota</taxon>
        <taxon>Cytophagia</taxon>
        <taxon>Cytophagales</taxon>
        <taxon>Leadbetterellaceae</taxon>
        <taxon>Arcticibacterium</taxon>
    </lineage>
</organism>
<protein>
    <submittedName>
        <fullName evidence="2">Uncharacterized protein</fullName>
    </submittedName>
</protein>
<accession>A0A2Z4GD40</accession>
<dbReference type="OrthoDB" id="917667at2"/>
<dbReference type="AlphaFoldDB" id="A0A2Z4GD40"/>
<sequence length="505" mass="54456">MKNPLFLIGAFLLTVAFSTKSNAQGTVPCVETINQFFHEEVVKAVSEGSAPVILNRLGTNPQFGRIRRHTSASAYAHLKAVKRRSKRNGAELDRLLRTLGYSGSEDPEFDKDDITPVIVPAGSVGWMGSGSKKYIKAQFGKDFEGYKIFVKEGPCFVYIMKTCGNIFYQDIPSCDQDIPCPECNNFSSWSANNTANPFCNCTPCPDCQDTVDQTINLSGAGEITSGDRVMETKEVELVASYGGQSLCLGKLTVPVSVSYEYTASGSTSASEVVRVDNQNGNALSAVNLKIPVNLDFDVEEGQTSFGDDGAIRMDVTKKRFAVLKKSYAMCATDMTSEGMEGLSATEIESTETVVTDAASDGVVGKKKQTIFFAGSDAISEVVSKEHNPTVTVIAHAKKTGKLGNGESADKYLCLGQYGVAGASALQYMLTGTSNLTHALEVCDGEGAEPAEKNIDLPIELDASFTKQEMKVGDDGKVYIEITEQQYKKMGKRFSKCCSNGDESCF</sequence>
<dbReference type="EMBL" id="CP029480">
    <property type="protein sequence ID" value="AWV99232.1"/>
    <property type="molecule type" value="Genomic_DNA"/>
</dbReference>